<protein>
    <recommendedName>
        <fullName evidence="9">D-lactate dehydrogenase (cytochrome)</fullName>
        <ecNumber evidence="9">1.1.2.4</ecNumber>
    </recommendedName>
</protein>
<keyword evidence="5" id="KW-0274">FAD</keyword>
<dbReference type="AlphaFoldDB" id="A0A0M3IPX0"/>
<dbReference type="Proteomes" id="UP000036681">
    <property type="component" value="Unplaced"/>
</dbReference>
<keyword evidence="6" id="KW-0809">Transit peptide</keyword>
<comment type="similarity">
    <text evidence="3">Belongs to the FAD-binding oxidoreductase/transferase type 4 family.</text>
</comment>
<dbReference type="InterPro" id="IPR016166">
    <property type="entry name" value="FAD-bd_PCMH"/>
</dbReference>
<evidence type="ECO:0000256" key="1">
    <source>
        <dbReference type="ARBA" id="ARBA00001974"/>
    </source>
</evidence>
<comment type="cofactor">
    <cofactor evidence="1">
        <name>FAD</name>
        <dbReference type="ChEBI" id="CHEBI:57692"/>
    </cofactor>
</comment>
<evidence type="ECO:0000256" key="6">
    <source>
        <dbReference type="ARBA" id="ARBA00022946"/>
    </source>
</evidence>
<dbReference type="EC" id="1.1.2.4" evidence="9"/>
<evidence type="ECO:0000259" key="10">
    <source>
        <dbReference type="PROSITE" id="PS51387"/>
    </source>
</evidence>
<dbReference type="InterPro" id="IPR016164">
    <property type="entry name" value="FAD-linked_Oxase-like_C"/>
</dbReference>
<keyword evidence="11" id="KW-1185">Reference proteome</keyword>
<dbReference type="InterPro" id="IPR006094">
    <property type="entry name" value="Oxid_FAD_bind_N"/>
</dbReference>
<keyword evidence="7" id="KW-0560">Oxidoreductase</keyword>
<dbReference type="SUPFAM" id="SSF55103">
    <property type="entry name" value="FAD-linked oxidases, C-terminal domain"/>
    <property type="match status" value="2"/>
</dbReference>
<feature type="domain" description="FAD-binding PCMH-type" evidence="10">
    <location>
        <begin position="41"/>
        <end position="213"/>
    </location>
</feature>
<comment type="subcellular location">
    <subcellularLocation>
        <location evidence="2">Mitochondrion</location>
    </subcellularLocation>
</comment>
<evidence type="ECO:0000313" key="12">
    <source>
        <dbReference type="WBParaSite" id="ALUE_0002079801-mRNA-1"/>
    </source>
</evidence>
<dbReference type="GO" id="GO:0004458">
    <property type="term" value="F:D-lactate dehydrogenase (cytochrome) activity"/>
    <property type="evidence" value="ECO:0007669"/>
    <property type="project" value="UniProtKB-EC"/>
</dbReference>
<dbReference type="InterPro" id="IPR036318">
    <property type="entry name" value="FAD-bd_PCMH-like_sf"/>
</dbReference>
<evidence type="ECO:0000256" key="5">
    <source>
        <dbReference type="ARBA" id="ARBA00022827"/>
    </source>
</evidence>
<keyword evidence="4" id="KW-0285">Flavoprotein</keyword>
<evidence type="ECO:0000256" key="4">
    <source>
        <dbReference type="ARBA" id="ARBA00022630"/>
    </source>
</evidence>
<keyword evidence="8" id="KW-0496">Mitochondrion</keyword>
<dbReference type="InterPro" id="IPR016169">
    <property type="entry name" value="FAD-bd_PCMH_sub2"/>
</dbReference>
<dbReference type="GO" id="GO:0005739">
    <property type="term" value="C:mitochondrion"/>
    <property type="evidence" value="ECO:0007669"/>
    <property type="project" value="UniProtKB-SubCell"/>
</dbReference>
<organism evidence="11 12">
    <name type="scientific">Ascaris lumbricoides</name>
    <name type="common">Giant roundworm</name>
    <dbReference type="NCBI Taxonomy" id="6252"/>
    <lineage>
        <taxon>Eukaryota</taxon>
        <taxon>Metazoa</taxon>
        <taxon>Ecdysozoa</taxon>
        <taxon>Nematoda</taxon>
        <taxon>Chromadorea</taxon>
        <taxon>Rhabditida</taxon>
        <taxon>Spirurina</taxon>
        <taxon>Ascaridomorpha</taxon>
        <taxon>Ascaridoidea</taxon>
        <taxon>Ascarididae</taxon>
        <taxon>Ascaris</taxon>
    </lineage>
</organism>
<evidence type="ECO:0000256" key="9">
    <source>
        <dbReference type="ARBA" id="ARBA00038897"/>
    </source>
</evidence>
<dbReference type="InterPro" id="IPR004113">
    <property type="entry name" value="FAD-bd_oxidored_4_C"/>
</dbReference>
<evidence type="ECO:0000256" key="7">
    <source>
        <dbReference type="ARBA" id="ARBA00023002"/>
    </source>
</evidence>
<dbReference type="PROSITE" id="PS51387">
    <property type="entry name" value="FAD_PCMH"/>
    <property type="match status" value="1"/>
</dbReference>
<proteinExistence type="inferred from homology"/>
<dbReference type="GO" id="GO:0008720">
    <property type="term" value="F:D-lactate dehydrogenase (NAD+) activity"/>
    <property type="evidence" value="ECO:0007669"/>
    <property type="project" value="TreeGrafter"/>
</dbReference>
<evidence type="ECO:0000256" key="2">
    <source>
        <dbReference type="ARBA" id="ARBA00004173"/>
    </source>
</evidence>
<dbReference type="GO" id="GO:1903457">
    <property type="term" value="P:lactate catabolic process"/>
    <property type="evidence" value="ECO:0007669"/>
    <property type="project" value="TreeGrafter"/>
</dbReference>
<dbReference type="Pfam" id="PF01565">
    <property type="entry name" value="FAD_binding_4"/>
    <property type="match status" value="1"/>
</dbReference>
<evidence type="ECO:0000256" key="8">
    <source>
        <dbReference type="ARBA" id="ARBA00023128"/>
    </source>
</evidence>
<accession>A0A0M3IPX0</accession>
<dbReference type="SUPFAM" id="SSF56176">
    <property type="entry name" value="FAD-binding/transporter-associated domain-like"/>
    <property type="match status" value="1"/>
</dbReference>
<sequence>MLSDRDSALLIPRFEKILGTENVKTTASIREQHSHDESHHLEKQPDVVVMPQNVEQVSAIMKLCNESRVPVVPFGAGSGLEGGVNAVAGGVCFDMMQMNRIVEVNTEDFDCIVEAGVTRKQLNSRLHDTGLFFPVDPGADASVCAMAATKSAAGYNLTSLFVGSEGTLGVITEAIVRLHARPTYMSAAVCSFPTVHQAVNAVVTTLECCVPVAKIEFMDHRMVIACNKFSHLTLAETPALFLEFSGNTDEEVKYVANFVEFMDHRMVIACNKFSHLTLAETPALFLEFSGNTDEEVKYVANFVGNICAENGGSDFKWSHLPEEIDALWSARHNAYYAILSERKGYKISGIVGHVGDGNFHCMFPVDESNPEEMKIIWGLSDRVVKYD</sequence>
<evidence type="ECO:0000313" key="11">
    <source>
        <dbReference type="Proteomes" id="UP000036681"/>
    </source>
</evidence>
<evidence type="ECO:0000256" key="3">
    <source>
        <dbReference type="ARBA" id="ARBA00008000"/>
    </source>
</evidence>
<dbReference type="PANTHER" id="PTHR11748">
    <property type="entry name" value="D-LACTATE DEHYDROGENASE"/>
    <property type="match status" value="1"/>
</dbReference>
<reference evidence="12" key="1">
    <citation type="submission" date="2017-02" db="UniProtKB">
        <authorList>
            <consortium name="WormBaseParasite"/>
        </authorList>
    </citation>
    <scope>IDENTIFICATION</scope>
</reference>
<dbReference type="Pfam" id="PF02913">
    <property type="entry name" value="FAD-oxidase_C"/>
    <property type="match status" value="3"/>
</dbReference>
<name>A0A0M3IPX0_ASCLU</name>
<dbReference type="WBParaSite" id="ALUE_0002079801-mRNA-1">
    <property type="protein sequence ID" value="ALUE_0002079801-mRNA-1"/>
    <property type="gene ID" value="ALUE_0002079801"/>
</dbReference>
<dbReference type="PANTHER" id="PTHR11748:SF111">
    <property type="entry name" value="D-LACTATE DEHYDROGENASE, MITOCHONDRIAL-RELATED"/>
    <property type="match status" value="1"/>
</dbReference>
<dbReference type="Gene3D" id="3.30.465.10">
    <property type="match status" value="2"/>
</dbReference>
<dbReference type="GO" id="GO:0071949">
    <property type="term" value="F:FAD binding"/>
    <property type="evidence" value="ECO:0007669"/>
    <property type="project" value="InterPro"/>
</dbReference>